<dbReference type="Gene3D" id="1.20.120.730">
    <property type="entry name" value="Sec23/Sec24 helical domain"/>
    <property type="match status" value="1"/>
</dbReference>
<dbReference type="GO" id="GO:0000149">
    <property type="term" value="F:SNARE binding"/>
    <property type="evidence" value="ECO:0007669"/>
    <property type="project" value="TreeGrafter"/>
</dbReference>
<feature type="domain" description="Sec23/Sec24 helical" evidence="7">
    <location>
        <begin position="576"/>
        <end position="676"/>
    </location>
</feature>
<dbReference type="InterPro" id="IPR036175">
    <property type="entry name" value="Sec23/24_helical_dom_sf"/>
</dbReference>
<keyword evidence="10" id="KW-1185">Reference proteome</keyword>
<gene>
    <name evidence="9" type="ORF">WOLCODRAFT_129293</name>
</gene>
<dbReference type="OrthoDB" id="49016at2759"/>
<feature type="domain" description="Sec23/Sec24 trunk" evidence="6">
    <location>
        <begin position="225"/>
        <end position="474"/>
    </location>
</feature>
<evidence type="ECO:0000259" key="4">
    <source>
        <dbReference type="Pfam" id="PF00626"/>
    </source>
</evidence>
<dbReference type="InterPro" id="IPR007123">
    <property type="entry name" value="Gelsolin-like_dom"/>
</dbReference>
<dbReference type="Pfam" id="PF04815">
    <property type="entry name" value="Sec23_helical"/>
    <property type="match status" value="1"/>
</dbReference>
<dbReference type="AlphaFoldDB" id="A0A2H3JS22"/>
<dbReference type="InterPro" id="IPR006895">
    <property type="entry name" value="Znf_Sec23_Sec24"/>
</dbReference>
<dbReference type="Gene3D" id="3.40.50.410">
    <property type="entry name" value="von Willebrand factor, type A domain"/>
    <property type="match status" value="1"/>
</dbReference>
<evidence type="ECO:0000259" key="7">
    <source>
        <dbReference type="Pfam" id="PF04815"/>
    </source>
</evidence>
<dbReference type="SUPFAM" id="SSF81995">
    <property type="entry name" value="beta-sandwich domain of Sec23/24"/>
    <property type="match status" value="1"/>
</dbReference>
<dbReference type="Pfam" id="PF04811">
    <property type="entry name" value="Sec23_trunk"/>
    <property type="match status" value="1"/>
</dbReference>
<dbReference type="GO" id="GO:0070971">
    <property type="term" value="C:endoplasmic reticulum exit site"/>
    <property type="evidence" value="ECO:0007669"/>
    <property type="project" value="TreeGrafter"/>
</dbReference>
<dbReference type="InterPro" id="IPR036174">
    <property type="entry name" value="Znf_Sec23_Sec24_sf"/>
</dbReference>
<dbReference type="GO" id="GO:0006886">
    <property type="term" value="P:intracellular protein transport"/>
    <property type="evidence" value="ECO:0007669"/>
    <property type="project" value="InterPro"/>
</dbReference>
<evidence type="ECO:0000259" key="8">
    <source>
        <dbReference type="Pfam" id="PF08033"/>
    </source>
</evidence>
<evidence type="ECO:0000256" key="1">
    <source>
        <dbReference type="ARBA" id="ARBA00008334"/>
    </source>
</evidence>
<dbReference type="STRING" id="742152.A0A2H3JS22"/>
<sequence>MEPRTPLSPIPQPPHSAGLAFKGLRAAIDPQSIPSPIDAIEADREQWNDQPYGTLPGGHVPLSTTDYVAIDQGNSSPKYMRVSTWNVPSTSTLAANCAIPLVAMVQPFADLDPREEPIPLVDTGDIGPARCASCRGYINPWCKFVQGGMRWKCNLCSHETEVAPEYFCNLDANMTRLDHLQRPELNKGTVDFAVPEAYWAPHASESFKPLYESVLPPPTTKTRKPEPMSYVFTLDVSLEAVQSGFTACACSALLDMLFGQPGVNEDTPGVPPCFPAGCRVAIITYDRTIQFYDLSPRVAETPRMLVVPDLEDVFVPLRDGLFVNPQESQAVITNLLNSLGQPGGHPLETEAALGSALIASLASLAGLGGQVVLFASIFPTIGYGALRTVLDESTLFGTDKERTLFAPRDEAWRDLAERCAQEGVGVSMFLGMSRPIDVASIGIVSSLSGGDMFFHPRFDPNRDGLALHSQLQRLISRTTGYSCVMRVRCSQGLRITEHHGNFYQDHRTADLALGTLDADKAVSVSFEHTAHLDDAGFAFLQSAVLYTSTDGQRRVRVCNLGLQVASLAGNVFRYADMDTVVCHMLRDAISKLPHQRIAKTQEQLTDKCTATLLGYRKHCAAAAPPSQLIIPEAFRALPLYTLAIMKTKPLKGRNVTADVRNYHAHKLRGMSVRATMQHLYPQLMALHDLTPQIALPEEATGQIRLPSLMRDSYIFMDSFGLYLIDNEDMMVLWIGSDASPQLIKDLFDVDDFMNIDARMLQLPQLPTLLSTQVRNIIAHRHAQRGWTPKLLIARRNMDAAEIEFSDMLVEDQNNAAMSYLDYLCFVHKQINNDLTGGAPTRQVGLKSAPW</sequence>
<dbReference type="InterPro" id="IPR036180">
    <property type="entry name" value="Gelsolin-like_dom_sf"/>
</dbReference>
<feature type="domain" description="Zinc finger Sec23/Sec24-type" evidence="5">
    <location>
        <begin position="128"/>
        <end position="166"/>
    </location>
</feature>
<evidence type="ECO:0000313" key="9">
    <source>
        <dbReference type="EMBL" id="PCH39444.1"/>
    </source>
</evidence>
<evidence type="ECO:0000259" key="6">
    <source>
        <dbReference type="Pfam" id="PF04811"/>
    </source>
</evidence>
<dbReference type="Pfam" id="PF04810">
    <property type="entry name" value="zf-Sec23_Sec24"/>
    <property type="match status" value="1"/>
</dbReference>
<dbReference type="SUPFAM" id="SSF82919">
    <property type="entry name" value="Zn-finger domain of Sec23/24"/>
    <property type="match status" value="1"/>
</dbReference>
<evidence type="ECO:0000256" key="2">
    <source>
        <dbReference type="ARBA" id="ARBA00022448"/>
    </source>
</evidence>
<dbReference type="Gene3D" id="2.30.30.380">
    <property type="entry name" value="Zn-finger domain of Sec23/24"/>
    <property type="match status" value="1"/>
</dbReference>
<dbReference type="Pfam" id="PF00626">
    <property type="entry name" value="Gelsolin"/>
    <property type="match status" value="1"/>
</dbReference>
<dbReference type="InterPro" id="IPR006900">
    <property type="entry name" value="Sec23/24_helical_dom"/>
</dbReference>
<dbReference type="InterPro" id="IPR012990">
    <property type="entry name" value="Beta-sandwich_Sec23_24"/>
</dbReference>
<dbReference type="SUPFAM" id="SSF81811">
    <property type="entry name" value="Helical domain of Sec23/24"/>
    <property type="match status" value="1"/>
</dbReference>
<dbReference type="InterPro" id="IPR029006">
    <property type="entry name" value="ADF-H/Gelsolin-like_dom_sf"/>
</dbReference>
<comment type="similarity">
    <text evidence="1">Belongs to the SEC23/SEC24 family. SEC24 subfamily.</text>
</comment>
<evidence type="ECO:0000256" key="3">
    <source>
        <dbReference type="ARBA" id="ARBA00022927"/>
    </source>
</evidence>
<evidence type="ECO:0000259" key="5">
    <source>
        <dbReference type="Pfam" id="PF04810"/>
    </source>
</evidence>
<evidence type="ECO:0000313" key="10">
    <source>
        <dbReference type="Proteomes" id="UP000218811"/>
    </source>
</evidence>
<organism evidence="9 10">
    <name type="scientific">Wolfiporia cocos (strain MD-104)</name>
    <name type="common">Brown rot fungus</name>
    <dbReference type="NCBI Taxonomy" id="742152"/>
    <lineage>
        <taxon>Eukaryota</taxon>
        <taxon>Fungi</taxon>
        <taxon>Dikarya</taxon>
        <taxon>Basidiomycota</taxon>
        <taxon>Agaricomycotina</taxon>
        <taxon>Agaricomycetes</taxon>
        <taxon>Polyporales</taxon>
        <taxon>Phaeolaceae</taxon>
        <taxon>Wolfiporia</taxon>
    </lineage>
</organism>
<dbReference type="InterPro" id="IPR036465">
    <property type="entry name" value="vWFA_dom_sf"/>
</dbReference>
<dbReference type="InterPro" id="IPR006896">
    <property type="entry name" value="Sec23/24_trunk_dom"/>
</dbReference>
<feature type="domain" description="Gelsolin-like" evidence="4">
    <location>
        <begin position="716"/>
        <end position="765"/>
    </location>
</feature>
<dbReference type="Gene3D" id="3.40.20.10">
    <property type="entry name" value="Severin"/>
    <property type="match status" value="1"/>
</dbReference>
<dbReference type="SUPFAM" id="SSF82754">
    <property type="entry name" value="C-terminal, gelsolin-like domain of Sec23/24"/>
    <property type="match status" value="1"/>
</dbReference>
<accession>A0A2H3JS22</accession>
<proteinExistence type="inferred from homology"/>
<dbReference type="GO" id="GO:0090110">
    <property type="term" value="P:COPII-coated vesicle cargo loading"/>
    <property type="evidence" value="ECO:0007669"/>
    <property type="project" value="TreeGrafter"/>
</dbReference>
<dbReference type="PANTHER" id="PTHR13803:SF4">
    <property type="entry name" value="SECRETORY 24CD, ISOFORM C"/>
    <property type="match status" value="1"/>
</dbReference>
<protein>
    <submittedName>
        <fullName evidence="9">Protein transporter SEC24</fullName>
    </submittedName>
</protein>
<reference evidence="9 10" key="1">
    <citation type="journal article" date="2012" name="Science">
        <title>The Paleozoic origin of enzymatic lignin decomposition reconstructed from 31 fungal genomes.</title>
        <authorList>
            <person name="Floudas D."/>
            <person name="Binder M."/>
            <person name="Riley R."/>
            <person name="Barry K."/>
            <person name="Blanchette R.A."/>
            <person name="Henrissat B."/>
            <person name="Martinez A.T."/>
            <person name="Otillar R."/>
            <person name="Spatafora J.W."/>
            <person name="Yadav J.S."/>
            <person name="Aerts A."/>
            <person name="Benoit I."/>
            <person name="Boyd A."/>
            <person name="Carlson A."/>
            <person name="Copeland A."/>
            <person name="Coutinho P.M."/>
            <person name="de Vries R.P."/>
            <person name="Ferreira P."/>
            <person name="Findley K."/>
            <person name="Foster B."/>
            <person name="Gaskell J."/>
            <person name="Glotzer D."/>
            <person name="Gorecki P."/>
            <person name="Heitman J."/>
            <person name="Hesse C."/>
            <person name="Hori C."/>
            <person name="Igarashi K."/>
            <person name="Jurgens J.A."/>
            <person name="Kallen N."/>
            <person name="Kersten P."/>
            <person name="Kohler A."/>
            <person name="Kuees U."/>
            <person name="Kumar T.K.A."/>
            <person name="Kuo A."/>
            <person name="LaButti K."/>
            <person name="Larrondo L.F."/>
            <person name="Lindquist E."/>
            <person name="Ling A."/>
            <person name="Lombard V."/>
            <person name="Lucas S."/>
            <person name="Lundell T."/>
            <person name="Martin R."/>
            <person name="McLaughlin D.J."/>
            <person name="Morgenstern I."/>
            <person name="Morin E."/>
            <person name="Murat C."/>
            <person name="Nagy L.G."/>
            <person name="Nolan M."/>
            <person name="Ohm R.A."/>
            <person name="Patyshakuliyeva A."/>
            <person name="Rokas A."/>
            <person name="Ruiz-Duenas F.J."/>
            <person name="Sabat G."/>
            <person name="Salamov A."/>
            <person name="Samejima M."/>
            <person name="Schmutz J."/>
            <person name="Slot J.C."/>
            <person name="St John F."/>
            <person name="Stenlid J."/>
            <person name="Sun H."/>
            <person name="Sun S."/>
            <person name="Syed K."/>
            <person name="Tsang A."/>
            <person name="Wiebenga A."/>
            <person name="Young D."/>
            <person name="Pisabarro A."/>
            <person name="Eastwood D.C."/>
            <person name="Martin F."/>
            <person name="Cullen D."/>
            <person name="Grigoriev I.V."/>
            <person name="Hibbett D.S."/>
        </authorList>
    </citation>
    <scope>NUCLEOTIDE SEQUENCE [LARGE SCALE GENOMIC DNA]</scope>
    <source>
        <strain evidence="9 10">MD-104</strain>
    </source>
</reference>
<dbReference type="Pfam" id="PF08033">
    <property type="entry name" value="Sec23_BS"/>
    <property type="match status" value="1"/>
</dbReference>
<name>A0A2H3JS22_WOLCO</name>
<feature type="domain" description="Sec23/Sec24 beta-sandwich" evidence="8">
    <location>
        <begin position="480"/>
        <end position="564"/>
    </location>
</feature>
<dbReference type="PANTHER" id="PTHR13803">
    <property type="entry name" value="SEC24-RELATED PROTEIN"/>
    <property type="match status" value="1"/>
</dbReference>
<dbReference type="InterPro" id="IPR050550">
    <property type="entry name" value="SEC23_SEC24_subfamily"/>
</dbReference>
<dbReference type="OMA" id="INPFMTF"/>
<dbReference type="Proteomes" id="UP000218811">
    <property type="component" value="Unassembled WGS sequence"/>
</dbReference>
<dbReference type="GO" id="GO:0008270">
    <property type="term" value="F:zinc ion binding"/>
    <property type="evidence" value="ECO:0007669"/>
    <property type="project" value="InterPro"/>
</dbReference>
<dbReference type="GO" id="GO:0030127">
    <property type="term" value="C:COPII vesicle coat"/>
    <property type="evidence" value="ECO:0007669"/>
    <property type="project" value="InterPro"/>
</dbReference>
<dbReference type="Gene3D" id="2.60.40.1670">
    <property type="entry name" value="beta-sandwich domain of Sec23/24"/>
    <property type="match status" value="1"/>
</dbReference>
<dbReference type="EMBL" id="KB467998">
    <property type="protein sequence ID" value="PCH39444.1"/>
    <property type="molecule type" value="Genomic_DNA"/>
</dbReference>
<keyword evidence="3" id="KW-0653">Protein transport</keyword>
<keyword evidence="2" id="KW-0813">Transport</keyword>
<dbReference type="SUPFAM" id="SSF53300">
    <property type="entry name" value="vWA-like"/>
    <property type="match status" value="1"/>
</dbReference>